<dbReference type="GO" id="GO:0003697">
    <property type="term" value="F:single-stranded DNA binding"/>
    <property type="evidence" value="ECO:0007669"/>
    <property type="project" value="InterPro"/>
</dbReference>
<dbReference type="InterPro" id="IPR042617">
    <property type="entry name" value="CTC1-like"/>
</dbReference>
<organism evidence="9 10">
    <name type="scientific">Pedionomus torquatus</name>
    <name type="common">Plains-wanderer</name>
    <dbReference type="NCBI Taxonomy" id="227192"/>
    <lineage>
        <taxon>Eukaryota</taxon>
        <taxon>Metazoa</taxon>
        <taxon>Chordata</taxon>
        <taxon>Craniata</taxon>
        <taxon>Vertebrata</taxon>
        <taxon>Euteleostomi</taxon>
        <taxon>Archelosauria</taxon>
        <taxon>Archosauria</taxon>
        <taxon>Dinosauria</taxon>
        <taxon>Saurischia</taxon>
        <taxon>Theropoda</taxon>
        <taxon>Coelurosauria</taxon>
        <taxon>Aves</taxon>
        <taxon>Neognathae</taxon>
        <taxon>Neoaves</taxon>
        <taxon>Charadriiformes</taxon>
        <taxon>Pedionomidae</taxon>
        <taxon>Pedionomus</taxon>
    </lineage>
</organism>
<dbReference type="PANTHER" id="PTHR14865:SF2">
    <property type="entry name" value="CST COMPLEX SUBUNIT CTC1"/>
    <property type="match status" value="1"/>
</dbReference>
<dbReference type="GO" id="GO:0010833">
    <property type="term" value="P:telomere maintenance via telomere lengthening"/>
    <property type="evidence" value="ECO:0007669"/>
    <property type="project" value="TreeGrafter"/>
</dbReference>
<feature type="non-terminal residue" evidence="9">
    <location>
        <position position="1"/>
    </location>
</feature>
<keyword evidence="6" id="KW-0779">Telomere</keyword>
<evidence type="ECO:0000256" key="3">
    <source>
        <dbReference type="ARBA" id="ARBA00006332"/>
    </source>
</evidence>
<dbReference type="Proteomes" id="UP000565207">
    <property type="component" value="Unassembled WGS sequence"/>
</dbReference>
<dbReference type="GO" id="GO:0045740">
    <property type="term" value="P:positive regulation of DNA replication"/>
    <property type="evidence" value="ECO:0007669"/>
    <property type="project" value="TreeGrafter"/>
</dbReference>
<feature type="non-terminal residue" evidence="9">
    <location>
        <position position="392"/>
    </location>
</feature>
<dbReference type="InterPro" id="IPR029156">
    <property type="entry name" value="CTC1"/>
</dbReference>
<reference evidence="9 10" key="1">
    <citation type="submission" date="2019-09" db="EMBL/GenBank/DDBJ databases">
        <title>Bird 10,000 Genomes (B10K) Project - Family phase.</title>
        <authorList>
            <person name="Zhang G."/>
        </authorList>
    </citation>
    <scope>NUCLEOTIDE SEQUENCE [LARGE SCALE GENOMIC DNA]</scope>
    <source>
        <strain evidence="9">B10K-DU-029-80</strain>
        <tissue evidence="9">Muscle</tissue>
    </source>
</reference>
<dbReference type="GO" id="GO:1990879">
    <property type="term" value="C:CST complex"/>
    <property type="evidence" value="ECO:0007669"/>
    <property type="project" value="TreeGrafter"/>
</dbReference>
<evidence type="ECO:0000256" key="6">
    <source>
        <dbReference type="ARBA" id="ARBA00022895"/>
    </source>
</evidence>
<dbReference type="Pfam" id="PF15489">
    <property type="entry name" value="CTC1"/>
    <property type="match status" value="1"/>
</dbReference>
<keyword evidence="5" id="KW-0158">Chromosome</keyword>
<sequence length="392" mass="44019">LLHFELEWLQSLFLFPSWSYIPQTDQSTEGYVEILLDPVPVNLPEEVPDSIPVTYPASAELLLTSRIPCKERSKLTVAGELARLLPLLCIHQKTFFFLFLKCFTSAVWVPVLVRKSNQMAWHHSLQLGHRYTITGLSVSSLKKSGQRMFVTSASSSLLPYCAEQAREQPLDGAWQGESTQSSSLETAEQLSNSLELGVEEERLGSKKESKIISYEGTVTKVLNVQAGLFLLDNKVCLCLAYQQLLNSARGLRPGACVELIDVHLLQKPLISFPFIVLGACLSSTVVLKSFSRLSTPYHPPASSGNLYLELLFRYNLSMPVYLWLVTLLETFEERFSCFFGRRRLLLSSKHQNPGAAEKFVVPLLQAVVPDGEKARDIYNEILAKIHQCPLQK</sequence>
<evidence type="ECO:0000256" key="4">
    <source>
        <dbReference type="ARBA" id="ARBA00016175"/>
    </source>
</evidence>
<keyword evidence="10" id="KW-1185">Reference proteome</keyword>
<evidence type="ECO:0000313" key="10">
    <source>
        <dbReference type="Proteomes" id="UP000565207"/>
    </source>
</evidence>
<protein>
    <recommendedName>
        <fullName evidence="4">CST complex subunit CTC1</fullName>
    </recommendedName>
</protein>
<comment type="caution">
    <text evidence="9">The sequence shown here is derived from an EMBL/GenBank/DDBJ whole genome shotgun (WGS) entry which is preliminary data.</text>
</comment>
<evidence type="ECO:0000256" key="8">
    <source>
        <dbReference type="ARBA" id="ARBA00023242"/>
    </source>
</evidence>
<comment type="similarity">
    <text evidence="3">Belongs to the CTC1 family.</text>
</comment>
<name>A0A7K6N5Y0_PEDTO</name>
<keyword evidence="8" id="KW-0539">Nucleus</keyword>
<dbReference type="AlphaFoldDB" id="A0A7K6N5Y0"/>
<keyword evidence="7" id="KW-0238">DNA-binding</keyword>
<dbReference type="PANTHER" id="PTHR14865">
    <property type="entry name" value="CST COMPLEX SUBUNIT CTC1"/>
    <property type="match status" value="1"/>
</dbReference>
<dbReference type="EMBL" id="VZRU01003888">
    <property type="protein sequence ID" value="NWW44636.1"/>
    <property type="molecule type" value="Genomic_DNA"/>
</dbReference>
<proteinExistence type="inferred from homology"/>
<gene>
    <name evidence="9" type="primary">Ctc1_1</name>
    <name evidence="9" type="ORF">PEDTOR_R14591</name>
</gene>
<accession>A0A7K6N5Y0</accession>
<evidence type="ECO:0000256" key="1">
    <source>
        <dbReference type="ARBA" id="ARBA00004123"/>
    </source>
</evidence>
<evidence type="ECO:0000313" key="9">
    <source>
        <dbReference type="EMBL" id="NWW44636.1"/>
    </source>
</evidence>
<comment type="subcellular location">
    <subcellularLocation>
        <location evidence="2">Chromosome</location>
        <location evidence="2">Telomere</location>
    </subcellularLocation>
    <subcellularLocation>
        <location evidence="1">Nucleus</location>
    </subcellularLocation>
</comment>
<evidence type="ECO:0000256" key="7">
    <source>
        <dbReference type="ARBA" id="ARBA00023125"/>
    </source>
</evidence>
<evidence type="ECO:0000256" key="5">
    <source>
        <dbReference type="ARBA" id="ARBA00022454"/>
    </source>
</evidence>
<dbReference type="GO" id="GO:0042162">
    <property type="term" value="F:telomeric DNA binding"/>
    <property type="evidence" value="ECO:0007669"/>
    <property type="project" value="TreeGrafter"/>
</dbReference>
<evidence type="ECO:0000256" key="2">
    <source>
        <dbReference type="ARBA" id="ARBA00004574"/>
    </source>
</evidence>